<protein>
    <recommendedName>
        <fullName evidence="3">phospholipase D</fullName>
        <ecNumber evidence="3">3.1.4.4</ecNumber>
    </recommendedName>
</protein>
<feature type="transmembrane region" description="Helical" evidence="8">
    <location>
        <begin position="413"/>
        <end position="431"/>
    </location>
</feature>
<dbReference type="GO" id="GO:0016042">
    <property type="term" value="P:lipid catabolic process"/>
    <property type="evidence" value="ECO:0007669"/>
    <property type="project" value="UniProtKB-KW"/>
</dbReference>
<keyword evidence="4" id="KW-0378">Hydrolase</keyword>
<feature type="domain" description="PLD phosphodiesterase" evidence="9">
    <location>
        <begin position="108"/>
        <end position="135"/>
    </location>
</feature>
<feature type="transmembrane region" description="Helical" evidence="8">
    <location>
        <begin position="352"/>
        <end position="378"/>
    </location>
</feature>
<name>A0A2T8HME0_9SPHI</name>
<accession>A0A2T8HME0</accession>
<feature type="coiled-coil region" evidence="7">
    <location>
        <begin position="282"/>
        <end position="341"/>
    </location>
</feature>
<dbReference type="GO" id="GO:0006793">
    <property type="term" value="P:phosphorus metabolic process"/>
    <property type="evidence" value="ECO:0007669"/>
    <property type="project" value="UniProtKB-ARBA"/>
</dbReference>
<comment type="catalytic activity">
    <reaction evidence="1">
        <text>a 1,2-diacyl-sn-glycero-3-phosphocholine + H2O = a 1,2-diacyl-sn-glycero-3-phosphate + choline + H(+)</text>
        <dbReference type="Rhea" id="RHEA:14445"/>
        <dbReference type="ChEBI" id="CHEBI:15354"/>
        <dbReference type="ChEBI" id="CHEBI:15377"/>
        <dbReference type="ChEBI" id="CHEBI:15378"/>
        <dbReference type="ChEBI" id="CHEBI:57643"/>
        <dbReference type="ChEBI" id="CHEBI:58608"/>
        <dbReference type="EC" id="3.1.4.4"/>
    </reaction>
</comment>
<dbReference type="EMBL" id="QDKG01000001">
    <property type="protein sequence ID" value="PVH26595.1"/>
    <property type="molecule type" value="Genomic_DNA"/>
</dbReference>
<feature type="transmembrane region" description="Helical" evidence="8">
    <location>
        <begin position="443"/>
        <end position="468"/>
    </location>
</feature>
<evidence type="ECO:0000256" key="7">
    <source>
        <dbReference type="SAM" id="Coils"/>
    </source>
</evidence>
<proteinExistence type="inferred from homology"/>
<evidence type="ECO:0000256" key="2">
    <source>
        <dbReference type="ARBA" id="ARBA00008664"/>
    </source>
</evidence>
<dbReference type="InterPro" id="IPR025202">
    <property type="entry name" value="PLD-like_dom"/>
</dbReference>
<evidence type="ECO:0000259" key="9">
    <source>
        <dbReference type="PROSITE" id="PS50035"/>
    </source>
</evidence>
<evidence type="ECO:0000313" key="11">
    <source>
        <dbReference type="Proteomes" id="UP000245627"/>
    </source>
</evidence>
<keyword evidence="8" id="KW-0472">Membrane</keyword>
<gene>
    <name evidence="10" type="ORF">DC487_03000</name>
</gene>
<keyword evidence="7" id="KW-0175">Coiled coil</keyword>
<organism evidence="10 11">
    <name type="scientific">Sphingobacterium corticibacter</name>
    <dbReference type="NCBI Taxonomy" id="2171749"/>
    <lineage>
        <taxon>Bacteria</taxon>
        <taxon>Pseudomonadati</taxon>
        <taxon>Bacteroidota</taxon>
        <taxon>Sphingobacteriia</taxon>
        <taxon>Sphingobacteriales</taxon>
        <taxon>Sphingobacteriaceae</taxon>
        <taxon>Sphingobacterium</taxon>
    </lineage>
</organism>
<dbReference type="Proteomes" id="UP000245627">
    <property type="component" value="Unassembled WGS sequence"/>
</dbReference>
<keyword evidence="6" id="KW-0443">Lipid metabolism</keyword>
<dbReference type="GO" id="GO:0004630">
    <property type="term" value="F:phospholipase D activity"/>
    <property type="evidence" value="ECO:0007669"/>
    <property type="project" value="UniProtKB-EC"/>
</dbReference>
<feature type="coiled-coil region" evidence="7">
    <location>
        <begin position="544"/>
        <end position="573"/>
    </location>
</feature>
<dbReference type="Pfam" id="PF13091">
    <property type="entry name" value="PLDc_2"/>
    <property type="match status" value="1"/>
</dbReference>
<comment type="similarity">
    <text evidence="2">Belongs to the phospholipase D family.</text>
</comment>
<keyword evidence="11" id="KW-1185">Reference proteome</keyword>
<reference evidence="10 11" key="1">
    <citation type="submission" date="2018-04" db="EMBL/GenBank/DDBJ databases">
        <title>Sphingobacterium cortibacter sp. nov.</title>
        <authorList>
            <person name="Li Y."/>
        </authorList>
    </citation>
    <scope>NUCLEOTIDE SEQUENCE [LARGE SCALE GENOMIC DNA]</scope>
    <source>
        <strain evidence="10 11">2c-3</strain>
    </source>
</reference>
<dbReference type="SUPFAM" id="SSF56024">
    <property type="entry name" value="Phospholipase D/nuclease"/>
    <property type="match status" value="1"/>
</dbReference>
<dbReference type="AlphaFoldDB" id="A0A2T8HME0"/>
<dbReference type="Gene3D" id="3.30.870.10">
    <property type="entry name" value="Endonuclease Chain A"/>
    <property type="match status" value="1"/>
</dbReference>
<comment type="caution">
    <text evidence="10">The sequence shown here is derived from an EMBL/GenBank/DDBJ whole genome shotgun (WGS) entry which is preliminary data.</text>
</comment>
<dbReference type="InterPro" id="IPR051406">
    <property type="entry name" value="PLD_domain"/>
</dbReference>
<keyword evidence="5" id="KW-0442">Lipid degradation</keyword>
<dbReference type="PANTHER" id="PTHR43856:SF1">
    <property type="entry name" value="MITOCHONDRIAL CARDIOLIPIN HYDROLASE"/>
    <property type="match status" value="1"/>
</dbReference>
<evidence type="ECO:0000256" key="4">
    <source>
        <dbReference type="ARBA" id="ARBA00022801"/>
    </source>
</evidence>
<dbReference type="PANTHER" id="PTHR43856">
    <property type="entry name" value="CARDIOLIPIN HYDROLASE"/>
    <property type="match status" value="1"/>
</dbReference>
<evidence type="ECO:0000256" key="1">
    <source>
        <dbReference type="ARBA" id="ARBA00000798"/>
    </source>
</evidence>
<dbReference type="OrthoDB" id="9762009at2"/>
<sequence length="674" mass="76735">MKCIPMNLKTLFTSTSVDKQPAPLDQQIIHDNEAIHAAIVSQLQSAQNEILIAASWFTDQELFDVLEQKILSGTKAEIILADNDDNRRLPFDDLVKNGALVCRVRGAGYGMMHHKFCVIDQSKVLYGSYNWSVNARNNNNESIMVTNDSGTVDKMIKIFNETKEKAAKQDQQLVIAPDDTLAKQKDPVIVKKDNSFADVLDSMIAAEVANFDRSLLRQQGFDRAKSTNGDHQTLPKALDTVYSVFINDIDVIDDKKRRLLSKVEEQRLKATEAARDQSDLGVNQLEAELELKKQQAASAIVANDSTMAIHSEKITLNDRKIQSEEDQIRKYDNEINEQKLTFIRPEHRYFELIPLVVFGAILLFYLFIFYSSAAYIMIYSAADAEYNLKTGVVDIPEVFNPYALSDAWDKGPAALLFVLTFVLVPIALAVLSRIARFNSWRDGITWVGIFLVDAVIAYQVASVVHRVMVLRGDTIEKWHFTKILSDTNFYLVFILGALGLILFKYIYSKFIGYFEDRNPDHAALKSKTFIKQQEEAKQQRVESIRQLADDNGALEQQNILLRAENQLLQAEIEEAPITLVREKEKASLLLNQKKQHIQQTADIYISHIENDNLPISLHSLKDRINIFLEGWNDFLHQEYSIMKATEMSIMANNSIDLWQENKIITNKIDYRVTG</sequence>
<evidence type="ECO:0000256" key="6">
    <source>
        <dbReference type="ARBA" id="ARBA00023098"/>
    </source>
</evidence>
<keyword evidence="8" id="KW-0812">Transmembrane</keyword>
<evidence type="ECO:0000256" key="5">
    <source>
        <dbReference type="ARBA" id="ARBA00022963"/>
    </source>
</evidence>
<feature type="transmembrane region" description="Helical" evidence="8">
    <location>
        <begin position="488"/>
        <end position="507"/>
    </location>
</feature>
<keyword evidence="8" id="KW-1133">Transmembrane helix</keyword>
<dbReference type="InterPro" id="IPR001736">
    <property type="entry name" value="PLipase_D/transphosphatidylase"/>
</dbReference>
<evidence type="ECO:0000313" key="10">
    <source>
        <dbReference type="EMBL" id="PVH26595.1"/>
    </source>
</evidence>
<evidence type="ECO:0000256" key="8">
    <source>
        <dbReference type="SAM" id="Phobius"/>
    </source>
</evidence>
<dbReference type="PROSITE" id="PS50035">
    <property type="entry name" value="PLD"/>
    <property type="match status" value="1"/>
</dbReference>
<evidence type="ECO:0000256" key="3">
    <source>
        <dbReference type="ARBA" id="ARBA00012027"/>
    </source>
</evidence>
<dbReference type="EC" id="3.1.4.4" evidence="3"/>
<dbReference type="GO" id="GO:0016891">
    <property type="term" value="F:RNA endonuclease activity producing 5'-phosphomonoesters, hydrolytic mechanism"/>
    <property type="evidence" value="ECO:0007669"/>
    <property type="project" value="TreeGrafter"/>
</dbReference>